<evidence type="ECO:0000313" key="2">
    <source>
        <dbReference type="Proteomes" id="UP000663828"/>
    </source>
</evidence>
<dbReference type="Gene3D" id="3.40.50.150">
    <property type="entry name" value="Vaccinia Virus protein VP39"/>
    <property type="match status" value="1"/>
</dbReference>
<proteinExistence type="predicted"/>
<dbReference type="InterPro" id="IPR029063">
    <property type="entry name" value="SAM-dependent_MTases_sf"/>
</dbReference>
<protein>
    <recommendedName>
        <fullName evidence="3">Class I SAM-dependent methyltransferase</fullName>
    </recommendedName>
</protein>
<dbReference type="Proteomes" id="UP000663828">
    <property type="component" value="Unassembled WGS sequence"/>
</dbReference>
<dbReference type="SUPFAM" id="SSF53335">
    <property type="entry name" value="S-adenosyl-L-methionine-dependent methyltransferases"/>
    <property type="match status" value="1"/>
</dbReference>
<evidence type="ECO:0008006" key="3">
    <source>
        <dbReference type="Google" id="ProtNLM"/>
    </source>
</evidence>
<dbReference type="EMBL" id="CAJNOR010005562">
    <property type="protein sequence ID" value="CAF1567815.1"/>
    <property type="molecule type" value="Genomic_DNA"/>
</dbReference>
<gene>
    <name evidence="1" type="ORF">XAT740_LOCUS44181</name>
</gene>
<name>A0A815YAT1_ADIRI</name>
<evidence type="ECO:0000313" key="1">
    <source>
        <dbReference type="EMBL" id="CAF1567815.1"/>
    </source>
</evidence>
<keyword evidence="2" id="KW-1185">Reference proteome</keyword>
<organism evidence="1 2">
    <name type="scientific">Adineta ricciae</name>
    <name type="common">Rotifer</name>
    <dbReference type="NCBI Taxonomy" id="249248"/>
    <lineage>
        <taxon>Eukaryota</taxon>
        <taxon>Metazoa</taxon>
        <taxon>Spiralia</taxon>
        <taxon>Gnathifera</taxon>
        <taxon>Rotifera</taxon>
        <taxon>Eurotatoria</taxon>
        <taxon>Bdelloidea</taxon>
        <taxon>Adinetida</taxon>
        <taxon>Adinetidae</taxon>
        <taxon>Adineta</taxon>
    </lineage>
</organism>
<sequence>MLLKSEVYQPSSPNRVFINNLTVLMNTKNEMTLTKLDSKYLTSKGRLHHYTRFYEHYLSKYRNTYFRFLEIGLGCGMPWGVGVSAALWREYFGSMADIHFIEYDKQCGEKWSKQTGQQLNITIHYGSQEDEPFLQSFAKNFTNSFDVIIDDGGHRMVQQINSLTILFPIALRSGGIYSVEDLYTSYLTEYGGGYLQSSTFIEYLKRLIDDIQSKSPTYKKSALGRLVHSLEISDKICLLTKK</sequence>
<dbReference type="AlphaFoldDB" id="A0A815YAT1"/>
<comment type="caution">
    <text evidence="1">The sequence shown here is derived from an EMBL/GenBank/DDBJ whole genome shotgun (WGS) entry which is preliminary data.</text>
</comment>
<reference evidence="1" key="1">
    <citation type="submission" date="2021-02" db="EMBL/GenBank/DDBJ databases">
        <authorList>
            <person name="Nowell W R."/>
        </authorList>
    </citation>
    <scope>NUCLEOTIDE SEQUENCE</scope>
</reference>
<accession>A0A815YAT1</accession>